<dbReference type="OrthoDB" id="9815944at2"/>
<name>A0A095SJZ3_9GAMM</name>
<feature type="domain" description="AAA+ ATPase" evidence="1">
    <location>
        <begin position="187"/>
        <end position="447"/>
    </location>
</feature>
<protein>
    <submittedName>
        <fullName evidence="2">Phage Hau3 resistance protein</fullName>
    </submittedName>
</protein>
<dbReference type="RefSeq" id="WP_035232395.1">
    <property type="nucleotide sequence ID" value="NZ_ARXV01000006.1"/>
</dbReference>
<dbReference type="InterPro" id="IPR051396">
    <property type="entry name" value="Bact_Antivir_Def_Nuclease"/>
</dbReference>
<dbReference type="InterPro" id="IPR003593">
    <property type="entry name" value="AAA+_ATPase"/>
</dbReference>
<dbReference type="InterPro" id="IPR027417">
    <property type="entry name" value="P-loop_NTPase"/>
</dbReference>
<gene>
    <name evidence="2" type="ORF">Y5S_01820</name>
</gene>
<organism evidence="2 3">
    <name type="scientific">Alcanivorax nanhaiticus</name>
    <dbReference type="NCBI Taxonomy" id="1177154"/>
    <lineage>
        <taxon>Bacteria</taxon>
        <taxon>Pseudomonadati</taxon>
        <taxon>Pseudomonadota</taxon>
        <taxon>Gammaproteobacteria</taxon>
        <taxon>Oceanospirillales</taxon>
        <taxon>Alcanivoracaceae</taxon>
        <taxon>Alcanivorax</taxon>
    </lineage>
</organism>
<evidence type="ECO:0000313" key="2">
    <source>
        <dbReference type="EMBL" id="KGD64912.1"/>
    </source>
</evidence>
<dbReference type="Proteomes" id="UP000029444">
    <property type="component" value="Unassembled WGS sequence"/>
</dbReference>
<dbReference type="STRING" id="1177154.Y5S_01820"/>
<dbReference type="InterPro" id="IPR003959">
    <property type="entry name" value="ATPase_AAA_core"/>
</dbReference>
<dbReference type="SMART" id="SM00382">
    <property type="entry name" value="AAA"/>
    <property type="match status" value="1"/>
</dbReference>
<dbReference type="GO" id="GO:0005524">
    <property type="term" value="F:ATP binding"/>
    <property type="evidence" value="ECO:0007669"/>
    <property type="project" value="InterPro"/>
</dbReference>
<dbReference type="PATRIC" id="fig|1177154.3.peg.1858"/>
<dbReference type="Pfam" id="PF13304">
    <property type="entry name" value="AAA_21"/>
    <property type="match status" value="1"/>
</dbReference>
<dbReference type="Gene3D" id="3.40.50.300">
    <property type="entry name" value="P-loop containing nucleotide triphosphate hydrolases"/>
    <property type="match status" value="1"/>
</dbReference>
<dbReference type="eggNOG" id="COG3910">
    <property type="taxonomic scope" value="Bacteria"/>
</dbReference>
<dbReference type="EMBL" id="ARXV01000006">
    <property type="protein sequence ID" value="KGD64912.1"/>
    <property type="molecule type" value="Genomic_DNA"/>
</dbReference>
<dbReference type="GO" id="GO:0016887">
    <property type="term" value="F:ATP hydrolysis activity"/>
    <property type="evidence" value="ECO:0007669"/>
    <property type="project" value="InterPro"/>
</dbReference>
<dbReference type="SUPFAM" id="SSF52540">
    <property type="entry name" value="P-loop containing nucleoside triphosphate hydrolases"/>
    <property type="match status" value="1"/>
</dbReference>
<comment type="caution">
    <text evidence="2">The sequence shown here is derived from an EMBL/GenBank/DDBJ whole genome shotgun (WGS) entry which is preliminary data.</text>
</comment>
<dbReference type="PANTHER" id="PTHR43581:SF2">
    <property type="entry name" value="EXCINUCLEASE ATPASE SUBUNIT"/>
    <property type="match status" value="1"/>
</dbReference>
<reference evidence="2 3" key="1">
    <citation type="submission" date="2012-09" db="EMBL/GenBank/DDBJ databases">
        <title>Genome Sequence of alkane-degrading Bacterium Alcanivorax sp. 19-m-6.</title>
        <authorList>
            <person name="Lai Q."/>
            <person name="Shao Z."/>
        </authorList>
    </citation>
    <scope>NUCLEOTIDE SEQUENCE [LARGE SCALE GENOMIC DNA]</scope>
    <source>
        <strain evidence="2 3">19-m-6</strain>
    </source>
</reference>
<keyword evidence="3" id="KW-1185">Reference proteome</keyword>
<dbReference type="PANTHER" id="PTHR43581">
    <property type="entry name" value="ATP/GTP PHOSPHATASE"/>
    <property type="match status" value="1"/>
</dbReference>
<accession>A0A095SJZ3</accession>
<evidence type="ECO:0000259" key="1">
    <source>
        <dbReference type="SMART" id="SM00382"/>
    </source>
</evidence>
<sequence>MFKFRVIPRDVSIPSSGKLVGYLKIDRWNDFHYQTMFQLSIFDEGGNFHKIGNIKIGFVGQSVSTATHTTLEKEFEKLPERYFSLGEDVEYYSNLSKLSSDTKSKVLESLNDLVDRESVFKKAIDEDVFRTSLLRDTSLSIIKGQYFRVLYGKPALTNFEFSFKREKTEKLSEVSLNFQVEANSSPSTNIHAIIGRNGCGKTTILNGMIQAVTDSAMSDCQFVDKSWLVDSPISRDYFDALVSVSFSAFDPFSPPEEQPNPAKGTCYYYLGLKNRNQKGLHYTLEELQKNCVSSLINCFSKEGKKNRWLKAIDKLCSDDNFEAMDLKQLESLYRAEKSETHDKQQPDSNRFQKKYYKKIKPILSEMSSGHSIVLLTISKLVEKVDEKTLVLLDEPESHLHPPLLAAFTRALSDLLHDRNGVAIIATHSPVVLQEIPKSCVWILDRIGSSLKPKRPNRESFGENVGVLTREIFGLETVKSGFHDLLVDKVKSLNSYDKVLKDFNGQLGLEGRAILKALTSKNEENGSND</sequence>
<evidence type="ECO:0000313" key="3">
    <source>
        <dbReference type="Proteomes" id="UP000029444"/>
    </source>
</evidence>
<dbReference type="AlphaFoldDB" id="A0A095SJZ3"/>
<proteinExistence type="predicted"/>